<dbReference type="GO" id="GO:0006564">
    <property type="term" value="P:L-serine biosynthetic process"/>
    <property type="evidence" value="ECO:0007669"/>
    <property type="project" value="UniProtKB-KW"/>
</dbReference>
<dbReference type="FunFam" id="3.40.50.1000:FF:000143">
    <property type="entry name" value="Phosphoserine phosphatase serb"/>
    <property type="match status" value="1"/>
</dbReference>
<evidence type="ECO:0000256" key="3">
    <source>
        <dbReference type="ARBA" id="ARBA00009184"/>
    </source>
</evidence>
<evidence type="ECO:0000313" key="13">
    <source>
        <dbReference type="EMBL" id="KKA27589.1"/>
    </source>
</evidence>
<evidence type="ECO:0000256" key="2">
    <source>
        <dbReference type="ARBA" id="ARBA00005135"/>
    </source>
</evidence>
<evidence type="ECO:0000256" key="7">
    <source>
        <dbReference type="ARBA" id="ARBA00022801"/>
    </source>
</evidence>
<dbReference type="Gene3D" id="3.40.50.1000">
    <property type="entry name" value="HAD superfamily/HAD-like"/>
    <property type="match status" value="1"/>
</dbReference>
<evidence type="ECO:0000256" key="12">
    <source>
        <dbReference type="SAM" id="MobiDB-lite"/>
    </source>
</evidence>
<evidence type="ECO:0000256" key="4">
    <source>
        <dbReference type="ARBA" id="ARBA00012640"/>
    </source>
</evidence>
<dbReference type="GO" id="GO:0005737">
    <property type="term" value="C:cytoplasm"/>
    <property type="evidence" value="ECO:0007669"/>
    <property type="project" value="TreeGrafter"/>
</dbReference>
<keyword evidence="8" id="KW-0460">Magnesium</keyword>
<evidence type="ECO:0000256" key="9">
    <source>
        <dbReference type="ARBA" id="ARBA00023299"/>
    </source>
</evidence>
<feature type="compositionally biased region" description="Basic and acidic residues" evidence="12">
    <location>
        <begin position="17"/>
        <end position="33"/>
    </location>
</feature>
<name>A0A0F4ZAP2_9PEZI</name>
<protein>
    <recommendedName>
        <fullName evidence="4">phosphoserine phosphatase</fullName>
        <ecNumber evidence="4">3.1.3.3</ecNumber>
    </recommendedName>
    <alternativeName>
        <fullName evidence="10">O-phosphoserine phosphohydrolase</fullName>
    </alternativeName>
</protein>
<dbReference type="InterPro" id="IPR036412">
    <property type="entry name" value="HAD-like_sf"/>
</dbReference>
<feature type="compositionally biased region" description="Pro residues" evidence="12">
    <location>
        <begin position="36"/>
        <end position="47"/>
    </location>
</feature>
<evidence type="ECO:0000256" key="11">
    <source>
        <dbReference type="PIRSR" id="PIRSR604469-1"/>
    </source>
</evidence>
<evidence type="ECO:0000256" key="1">
    <source>
        <dbReference type="ARBA" id="ARBA00001946"/>
    </source>
</evidence>
<reference evidence="13 14" key="1">
    <citation type="submission" date="2015-03" db="EMBL/GenBank/DDBJ databases">
        <authorList>
            <person name="Radwan O."/>
            <person name="Al-Naeli F.A."/>
            <person name="Rendon G.A."/>
            <person name="Fields C."/>
        </authorList>
    </citation>
    <scope>NUCLEOTIDE SEQUENCE [LARGE SCALE GENOMIC DNA]</scope>
    <source>
        <strain evidence="13">CR-DP1</strain>
    </source>
</reference>
<dbReference type="GO" id="GO:0000287">
    <property type="term" value="F:magnesium ion binding"/>
    <property type="evidence" value="ECO:0007669"/>
    <property type="project" value="TreeGrafter"/>
</dbReference>
<gene>
    <name evidence="13" type="ORF">TD95_001445</name>
</gene>
<dbReference type="PANTHER" id="PTHR43344">
    <property type="entry name" value="PHOSPHOSERINE PHOSPHATASE"/>
    <property type="match status" value="1"/>
</dbReference>
<keyword evidence="9" id="KW-0718">Serine biosynthesis</keyword>
<feature type="compositionally biased region" description="Polar residues" evidence="12">
    <location>
        <begin position="1"/>
        <end position="11"/>
    </location>
</feature>
<dbReference type="InterPro" id="IPR004469">
    <property type="entry name" value="PSP"/>
</dbReference>
<dbReference type="SFLD" id="SFLDG01136">
    <property type="entry name" value="C1.6:_Phosphoserine_Phosphatas"/>
    <property type="match status" value="1"/>
</dbReference>
<dbReference type="SFLD" id="SFLDS00003">
    <property type="entry name" value="Haloacid_Dehalogenase"/>
    <property type="match status" value="1"/>
</dbReference>
<comment type="similarity">
    <text evidence="3">Belongs to the HAD-like hydrolase superfamily. SerB family.</text>
</comment>
<evidence type="ECO:0000256" key="10">
    <source>
        <dbReference type="ARBA" id="ARBA00031693"/>
    </source>
</evidence>
<comment type="pathway">
    <text evidence="2">Amino-acid biosynthesis; L-serine biosynthesis; L-serine from 3-phospho-D-glycerate: step 3/3.</text>
</comment>
<organism evidence="13 14">
    <name type="scientific">Thielaviopsis punctulata</name>
    <dbReference type="NCBI Taxonomy" id="72032"/>
    <lineage>
        <taxon>Eukaryota</taxon>
        <taxon>Fungi</taxon>
        <taxon>Dikarya</taxon>
        <taxon>Ascomycota</taxon>
        <taxon>Pezizomycotina</taxon>
        <taxon>Sordariomycetes</taxon>
        <taxon>Hypocreomycetidae</taxon>
        <taxon>Microascales</taxon>
        <taxon>Ceratocystidaceae</taxon>
        <taxon>Thielaviopsis</taxon>
    </lineage>
</organism>
<evidence type="ECO:0000313" key="14">
    <source>
        <dbReference type="Proteomes" id="UP000033483"/>
    </source>
</evidence>
<dbReference type="EMBL" id="LAEV01001629">
    <property type="protein sequence ID" value="KKA27589.1"/>
    <property type="molecule type" value="Genomic_DNA"/>
</dbReference>
<sequence length="499" mass="52959">MSDLPPSTGSTRAPRPTLKDFGRSNSFLKEHQQYRAPPPAAIPPTATPPTLTTTTPAAAAAAAIGHSTSSTATHPGIDSVVEDSPSSAAASMTSSSKKYAFSGIPAEGQAVVSSGVEHSLSHDDCVPPTASTPAAKLVATIFYRGTPASAASATAASAPAATPAAFPLEPPADPAEQLDHLYGAYVSPLCTAAFLHMMSAFPHAPGAARQLTSSHRCLDSRERPRVVEVTLSPSPADGALLSLPDLRKHENIYNFEREWNVEVVLQHESLWRRHPRLVVFDMDATLITQEVIDLLAATITNPPDLAQRVAEITERAMRGELQFDSAFCERVKLLTGLSADIFVQLRPVIDVTTGVRQLVRALKRLGVKTAVLSGGFLPLTGWLAGELGLDYAHANEVVIDAATNQLTGEVLGKIVGPERKRELLIEIAAKEKIDMSQVVACGDGANDLLMLEKAGLLGVAWNAKPKVQMEADARLNSSTMLDMLYLFGFTSAEIAALIA</sequence>
<dbReference type="Proteomes" id="UP000033483">
    <property type="component" value="Unassembled WGS sequence"/>
</dbReference>
<feature type="region of interest" description="Disordered" evidence="12">
    <location>
        <begin position="1"/>
        <end position="88"/>
    </location>
</feature>
<feature type="active site" description="Nucleophile" evidence="11">
    <location>
        <position position="281"/>
    </location>
</feature>
<dbReference type="PANTHER" id="PTHR43344:SF2">
    <property type="entry name" value="PHOSPHOSERINE PHOSPHATASE"/>
    <property type="match status" value="1"/>
</dbReference>
<keyword evidence="5" id="KW-0028">Amino-acid biosynthesis</keyword>
<evidence type="ECO:0000256" key="8">
    <source>
        <dbReference type="ARBA" id="ARBA00022842"/>
    </source>
</evidence>
<dbReference type="Pfam" id="PF12710">
    <property type="entry name" value="HAD"/>
    <property type="match status" value="1"/>
</dbReference>
<dbReference type="NCBIfam" id="TIGR00338">
    <property type="entry name" value="serB"/>
    <property type="match status" value="1"/>
</dbReference>
<keyword evidence="7" id="KW-0378">Hydrolase</keyword>
<keyword evidence="14" id="KW-1185">Reference proteome</keyword>
<dbReference type="NCBIfam" id="TIGR01488">
    <property type="entry name" value="HAD-SF-IB"/>
    <property type="match status" value="1"/>
</dbReference>
<feature type="active site" description="Proton donor" evidence="11">
    <location>
        <position position="283"/>
    </location>
</feature>
<dbReference type="UniPathway" id="UPA00135">
    <property type="reaction ID" value="UER00198"/>
</dbReference>
<comment type="caution">
    <text evidence="13">The sequence shown here is derived from an EMBL/GenBank/DDBJ whole genome shotgun (WGS) entry which is preliminary data.</text>
</comment>
<evidence type="ECO:0000256" key="5">
    <source>
        <dbReference type="ARBA" id="ARBA00022605"/>
    </source>
</evidence>
<dbReference type="GO" id="GO:0036424">
    <property type="term" value="F:L-phosphoserine phosphatase activity"/>
    <property type="evidence" value="ECO:0007669"/>
    <property type="project" value="InterPro"/>
</dbReference>
<dbReference type="EC" id="3.1.3.3" evidence="4"/>
<dbReference type="OrthoDB" id="27226at2759"/>
<evidence type="ECO:0000256" key="6">
    <source>
        <dbReference type="ARBA" id="ARBA00022723"/>
    </source>
</evidence>
<dbReference type="SUPFAM" id="SSF56784">
    <property type="entry name" value="HAD-like"/>
    <property type="match status" value="1"/>
</dbReference>
<proteinExistence type="inferred from homology"/>
<keyword evidence="6" id="KW-0479">Metal-binding</keyword>
<comment type="cofactor">
    <cofactor evidence="1">
        <name>Mg(2+)</name>
        <dbReference type="ChEBI" id="CHEBI:18420"/>
    </cofactor>
</comment>
<dbReference type="AlphaFoldDB" id="A0A0F4ZAP2"/>
<accession>A0A0F4ZAP2</accession>
<dbReference type="CDD" id="cd07500">
    <property type="entry name" value="HAD_PSP"/>
    <property type="match status" value="1"/>
</dbReference>
<dbReference type="InterPro" id="IPR050582">
    <property type="entry name" value="HAD-like_SerB"/>
</dbReference>
<feature type="compositionally biased region" description="Low complexity" evidence="12">
    <location>
        <begin position="48"/>
        <end position="63"/>
    </location>
</feature>
<dbReference type="InterPro" id="IPR023214">
    <property type="entry name" value="HAD_sf"/>
</dbReference>
<dbReference type="SFLD" id="SFLDG01137">
    <property type="entry name" value="C1.6.1:_Phosphoserine_Phosphat"/>
    <property type="match status" value="1"/>
</dbReference>
<dbReference type="SFLD" id="SFLDF00029">
    <property type="entry name" value="phosphoserine_phosphatase"/>
    <property type="match status" value="1"/>
</dbReference>